<dbReference type="NCBIfam" id="NF003338">
    <property type="entry name" value="PRK04350.1"/>
    <property type="match status" value="1"/>
</dbReference>
<dbReference type="GO" id="GO:0004645">
    <property type="term" value="F:1,4-alpha-oligoglucan phosphorylase activity"/>
    <property type="evidence" value="ECO:0007669"/>
    <property type="project" value="InterPro"/>
</dbReference>
<dbReference type="KEGG" id="adk:Alide2_3372"/>
<dbReference type="NCBIfam" id="TIGR02645">
    <property type="entry name" value="ARCH_P_rylase"/>
    <property type="match status" value="1"/>
</dbReference>
<dbReference type="InterPro" id="IPR036566">
    <property type="entry name" value="PYNP-like_C_sf"/>
</dbReference>
<organism evidence="6 7">
    <name type="scientific">Alicycliphilus denitrificans (strain DSM 14773 / CIP 107495 / K601)</name>
    <dbReference type="NCBI Taxonomy" id="596154"/>
    <lineage>
        <taxon>Bacteria</taxon>
        <taxon>Pseudomonadati</taxon>
        <taxon>Pseudomonadota</taxon>
        <taxon>Betaproteobacteria</taxon>
        <taxon>Burkholderiales</taxon>
        <taxon>Comamonadaceae</taxon>
        <taxon>Alicycliphilus</taxon>
    </lineage>
</organism>
<name>F4G9X8_ALIDK</name>
<evidence type="ECO:0000256" key="2">
    <source>
        <dbReference type="ARBA" id="ARBA00022679"/>
    </source>
</evidence>
<dbReference type="InterPro" id="IPR017459">
    <property type="entry name" value="Glycosyl_Trfase_fam3_N_dom"/>
</dbReference>
<dbReference type="PANTHER" id="PTHR10515">
    <property type="entry name" value="THYMIDINE PHOSPHORYLASE"/>
    <property type="match status" value="1"/>
</dbReference>
<keyword evidence="2 4" id="KW-0808">Transferase</keyword>
<dbReference type="AlphaFoldDB" id="F4G9X8"/>
<keyword evidence="1 4" id="KW-0328">Glycosyltransferase</keyword>
<dbReference type="OrthoDB" id="341217at2"/>
<keyword evidence="7" id="KW-1185">Reference proteome</keyword>
<dbReference type="InterPro" id="IPR036320">
    <property type="entry name" value="Glycosyl_Trfase_fam3_N_dom_sf"/>
</dbReference>
<dbReference type="Gene3D" id="1.20.970.50">
    <property type="match status" value="1"/>
</dbReference>
<dbReference type="GO" id="GO:0006206">
    <property type="term" value="P:pyrimidine nucleobase metabolic process"/>
    <property type="evidence" value="ECO:0007669"/>
    <property type="project" value="InterPro"/>
</dbReference>
<comment type="catalytic activity">
    <reaction evidence="3 4">
        <text>thymidine + phosphate = 2-deoxy-alpha-D-ribose 1-phosphate + thymine</text>
        <dbReference type="Rhea" id="RHEA:16037"/>
        <dbReference type="ChEBI" id="CHEBI:17748"/>
        <dbReference type="ChEBI" id="CHEBI:17821"/>
        <dbReference type="ChEBI" id="CHEBI:43474"/>
        <dbReference type="ChEBI" id="CHEBI:57259"/>
        <dbReference type="EC" id="2.4.2.4"/>
    </reaction>
</comment>
<dbReference type="Pfam" id="PF02885">
    <property type="entry name" value="Glycos_trans_3N"/>
    <property type="match status" value="1"/>
</dbReference>
<reference evidence="6 7" key="1">
    <citation type="journal article" date="2011" name="J. Bacteriol.">
        <title>Genome Sequences of Alicycliphilus denitrificans Strains BC and K601T.</title>
        <authorList>
            <person name="Oosterkamp M.J."/>
            <person name="Veuskens T."/>
            <person name="Plugge C.M."/>
            <person name="Langenhoff A.A."/>
            <person name="Gerritse J."/>
            <person name="van Berkel W.J."/>
            <person name="Pieper D.H."/>
            <person name="Junca H."/>
            <person name="Goodwin L.A."/>
            <person name="Daligault H.E."/>
            <person name="Bruce D.C."/>
            <person name="Detter J.C."/>
            <person name="Tapia R."/>
            <person name="Han C.S."/>
            <person name="Land M.L."/>
            <person name="Hauser L.J."/>
            <person name="Smidt H."/>
            <person name="Stams A.J."/>
        </authorList>
    </citation>
    <scope>NUCLEOTIDE SEQUENCE [LARGE SCALE GENOMIC DNA]</scope>
    <source>
        <strain evidence="7">DSM 14773 / CIP 107495 / K601</strain>
    </source>
</reference>
<dbReference type="Proteomes" id="UP000007938">
    <property type="component" value="Chromosome"/>
</dbReference>
<dbReference type="SUPFAM" id="SSF47648">
    <property type="entry name" value="Nucleoside phosphorylase/phosphoribosyltransferase N-terminal domain"/>
    <property type="match status" value="1"/>
</dbReference>
<dbReference type="Pfam" id="PF07831">
    <property type="entry name" value="PYNP_C"/>
    <property type="match status" value="1"/>
</dbReference>
<dbReference type="EC" id="2.4.2.4" evidence="4"/>
<dbReference type="InterPro" id="IPR000053">
    <property type="entry name" value="Thymidine/pyrmidine_PPase"/>
</dbReference>
<protein>
    <recommendedName>
        <fullName evidence="4">Putative thymidine phosphorylase</fullName>
        <ecNumber evidence="4">2.4.2.4</ecNumber>
    </recommendedName>
    <alternativeName>
        <fullName evidence="4">TdRPase</fullName>
    </alternativeName>
</protein>
<dbReference type="STRING" id="596154.Alide2_3372"/>
<evidence type="ECO:0000256" key="3">
    <source>
        <dbReference type="ARBA" id="ARBA00048550"/>
    </source>
</evidence>
<dbReference type="InterPro" id="IPR013466">
    <property type="entry name" value="Thymidine/AMP_Pase"/>
</dbReference>
<dbReference type="PANTHER" id="PTHR10515:SF0">
    <property type="entry name" value="THYMIDINE PHOSPHORYLASE"/>
    <property type="match status" value="1"/>
</dbReference>
<dbReference type="eggNOG" id="COG0213">
    <property type="taxonomic scope" value="Bacteria"/>
</dbReference>
<dbReference type="HAMAP" id="MF_00703">
    <property type="entry name" value="Thymid_phosp_2"/>
    <property type="match status" value="1"/>
</dbReference>
<dbReference type="SUPFAM" id="SSF54680">
    <property type="entry name" value="Pyrimidine nucleoside phosphorylase C-terminal domain"/>
    <property type="match status" value="1"/>
</dbReference>
<evidence type="ECO:0000256" key="1">
    <source>
        <dbReference type="ARBA" id="ARBA00022676"/>
    </source>
</evidence>
<dbReference type="InterPro" id="IPR000312">
    <property type="entry name" value="Glycosyl_Trfase_fam3"/>
</dbReference>
<dbReference type="InterPro" id="IPR017872">
    <property type="entry name" value="Pyrmidine_PPase_CS"/>
</dbReference>
<evidence type="ECO:0000313" key="6">
    <source>
        <dbReference type="EMBL" id="AEB85710.1"/>
    </source>
</evidence>
<dbReference type="SUPFAM" id="SSF52418">
    <property type="entry name" value="Nucleoside phosphorylase/phosphoribosyltransferase catalytic domain"/>
    <property type="match status" value="1"/>
</dbReference>
<sequence>MSDHAMNGQRDHDTRLRAWRTGIDTYQEPIVYMRSDCVVCRSEGFTTQTRVLLTAGTRSAVATLNVVEGNWLAPGVAGLSEATWRALDPAADAWIDVSYAPTLDSMSHVRAKVYGHRLDAGAFNAVIGDVAAGRYSDLYLAAFVTACAGDRLDLSETVALTRAMVAVGHRLDWGRETVVDKHCVGGLPGNRTTLLVVPIVTACGLTMPKTSSRAITSPAGTADTMEVLAPVDLDIAAMRRTVERTGGCIVWGGSVRLSPADDVLIRVERPLDLDSEGQLVASVLSKKAAAGSTHVLIDLPVGPTAKVRSTEAAQALGRRLMEVGRAIGLQVTLRITDGLQPVGRGVGPALEARDVLAVLRGQADAPDDLRQRALQLAGDILELGNAAPNGSGLRLAAEVLADGRAWAKFQAICEAQGGLREVPVAPYRQVITAAVAGRVAAIDNRVLARAAKLAGAPKAPAAGVDVHARIGDPVQAGQPLFTLHAQTAGELDYAGHFVDTRPPIFQISEAA</sequence>
<evidence type="ECO:0000313" key="7">
    <source>
        <dbReference type="Proteomes" id="UP000007938"/>
    </source>
</evidence>
<dbReference type="EMBL" id="CP002657">
    <property type="protein sequence ID" value="AEB85710.1"/>
    <property type="molecule type" value="Genomic_DNA"/>
</dbReference>
<dbReference type="GO" id="GO:0005829">
    <property type="term" value="C:cytosol"/>
    <property type="evidence" value="ECO:0007669"/>
    <property type="project" value="TreeGrafter"/>
</dbReference>
<dbReference type="GO" id="GO:0009032">
    <property type="term" value="F:thymidine phosphorylase activity"/>
    <property type="evidence" value="ECO:0007669"/>
    <property type="project" value="UniProtKB-UniRule"/>
</dbReference>
<dbReference type="Gene3D" id="3.90.1170.30">
    <property type="entry name" value="Pyrimidine nucleoside phosphorylase-like, C-terminal domain"/>
    <property type="match status" value="1"/>
</dbReference>
<dbReference type="Gene3D" id="3.40.1030.10">
    <property type="entry name" value="Nucleoside phosphorylase/phosphoribosyltransferase catalytic domain"/>
    <property type="match status" value="1"/>
</dbReference>
<dbReference type="PROSITE" id="PS00647">
    <property type="entry name" value="THYMID_PHOSPHORYLASE"/>
    <property type="match status" value="1"/>
</dbReference>
<dbReference type="InterPro" id="IPR035902">
    <property type="entry name" value="Nuc_phospho_transferase"/>
</dbReference>
<accession>F4G9X8</accession>
<feature type="domain" description="Pyrimidine nucleoside phosphorylase C-terminal" evidence="5">
    <location>
        <begin position="438"/>
        <end position="505"/>
    </location>
</feature>
<dbReference type="GO" id="GO:0006213">
    <property type="term" value="P:pyrimidine nucleoside metabolic process"/>
    <property type="evidence" value="ECO:0007669"/>
    <property type="project" value="InterPro"/>
</dbReference>
<reference evidence="6 7" key="2">
    <citation type="submission" date="2011-04" db="EMBL/GenBank/DDBJ databases">
        <title>Complete sequence of chromosome of Alicycliphilus denitrificans K601.</title>
        <authorList>
            <consortium name="US DOE Joint Genome Institute"/>
            <person name="Lucas S."/>
            <person name="Han J."/>
            <person name="Lapidus A."/>
            <person name="Cheng J.-F."/>
            <person name="Goodwin L."/>
            <person name="Pitluck S."/>
            <person name="Peters L."/>
            <person name="Zeytun A."/>
            <person name="Detter J.C."/>
            <person name="Han C."/>
            <person name="Tapia R."/>
            <person name="Land M."/>
            <person name="Hauser L."/>
            <person name="Kyrpides N."/>
            <person name="Ivanova N."/>
            <person name="Mikhailova N."/>
            <person name="Pagani I."/>
            <person name="Oosterkamp M."/>
            <person name="Pieper D."/>
            <person name="van Berkel W."/>
            <person name="Langenhoff A."/>
            <person name="Smidt H."/>
            <person name="Stams A."/>
            <person name="Woyke T."/>
        </authorList>
    </citation>
    <scope>NUCLEOTIDE SEQUENCE [LARGE SCALE GENOMIC DNA]</scope>
    <source>
        <strain evidence="7">DSM 14773 / CIP 107495 / K601</strain>
    </source>
</reference>
<dbReference type="InterPro" id="IPR028579">
    <property type="entry name" value="Thym_Pase_Put"/>
</dbReference>
<dbReference type="SMART" id="SM00941">
    <property type="entry name" value="PYNP_C"/>
    <property type="match status" value="1"/>
</dbReference>
<dbReference type="Pfam" id="PF00591">
    <property type="entry name" value="Glycos_transf_3"/>
    <property type="match status" value="1"/>
</dbReference>
<evidence type="ECO:0000259" key="5">
    <source>
        <dbReference type="SMART" id="SM00941"/>
    </source>
</evidence>
<comment type="similarity">
    <text evidence="4">Belongs to the thymidine/pyrimidine-nucleoside phosphorylase family. Type 2 subfamily.</text>
</comment>
<proteinExistence type="inferred from homology"/>
<gene>
    <name evidence="6" type="ordered locus">Alide2_3372</name>
</gene>
<dbReference type="InterPro" id="IPR013102">
    <property type="entry name" value="PYNP_C"/>
</dbReference>
<evidence type="ECO:0000256" key="4">
    <source>
        <dbReference type="HAMAP-Rule" id="MF_00703"/>
    </source>
</evidence>
<dbReference type="RefSeq" id="WP_013722687.1">
    <property type="nucleotide sequence ID" value="NC_015422.1"/>
</dbReference>
<dbReference type="HOGENOM" id="CLU_025040_6_0_4"/>